<protein>
    <submittedName>
        <fullName evidence="2">Uncharacterized protein</fullName>
    </submittedName>
</protein>
<feature type="compositionally biased region" description="Low complexity" evidence="1">
    <location>
        <begin position="110"/>
        <end position="120"/>
    </location>
</feature>
<gene>
    <name evidence="2" type="ORF">O181_012646</name>
</gene>
<dbReference type="AlphaFoldDB" id="A0A9Q3GMH9"/>
<keyword evidence="3" id="KW-1185">Reference proteome</keyword>
<name>A0A9Q3GMH9_9BASI</name>
<comment type="caution">
    <text evidence="2">The sequence shown here is derived from an EMBL/GenBank/DDBJ whole genome shotgun (WGS) entry which is preliminary data.</text>
</comment>
<evidence type="ECO:0000256" key="1">
    <source>
        <dbReference type="SAM" id="MobiDB-lite"/>
    </source>
</evidence>
<dbReference type="Proteomes" id="UP000765509">
    <property type="component" value="Unassembled WGS sequence"/>
</dbReference>
<dbReference type="EMBL" id="AVOT02003249">
    <property type="protein sequence ID" value="MBW0472931.1"/>
    <property type="molecule type" value="Genomic_DNA"/>
</dbReference>
<feature type="region of interest" description="Disordered" evidence="1">
    <location>
        <begin position="97"/>
        <end position="120"/>
    </location>
</feature>
<accession>A0A9Q3GMH9</accession>
<feature type="compositionally biased region" description="Pro residues" evidence="1">
    <location>
        <begin position="228"/>
        <end position="245"/>
    </location>
</feature>
<evidence type="ECO:0000313" key="3">
    <source>
        <dbReference type="Proteomes" id="UP000765509"/>
    </source>
</evidence>
<feature type="region of interest" description="Disordered" evidence="1">
    <location>
        <begin position="213"/>
        <end position="250"/>
    </location>
</feature>
<evidence type="ECO:0000313" key="2">
    <source>
        <dbReference type="EMBL" id="MBW0472931.1"/>
    </source>
</evidence>
<sequence length="346" mass="39021">MNPTPNPRDENNHMIIPEIYESKPGFLTQSQSTDHLNILAVILQKLENLEKRDANTNLPANLETLITQLNDRTDELAEKKSNMDKVINNLLAKIDNNSKDRRPTSAIVSTPPTNTQTQTTHPLSFSAVTAGNRNTNEMALPKRPHQPYARTRFKRYHIVIRTKTALLQQNEIGKEFVDRIRWLGHPKEGDRSHGSLVIHFTNKLLAQQVLRGGRGPANPNVHHDGFQPSPPPLEPHQIPPHPHPSTRPHQAMREEGIQLSFSQTCPHFFRMTPPHLHQHAPAKHLSIHLRNLDTLRTNQPPGDNLTTTATTYSTETTAHNLTSALSTAYTSQGKWVATNPTRAKPW</sequence>
<organism evidence="2 3">
    <name type="scientific">Austropuccinia psidii MF-1</name>
    <dbReference type="NCBI Taxonomy" id="1389203"/>
    <lineage>
        <taxon>Eukaryota</taxon>
        <taxon>Fungi</taxon>
        <taxon>Dikarya</taxon>
        <taxon>Basidiomycota</taxon>
        <taxon>Pucciniomycotina</taxon>
        <taxon>Pucciniomycetes</taxon>
        <taxon>Pucciniales</taxon>
        <taxon>Sphaerophragmiaceae</taxon>
        <taxon>Austropuccinia</taxon>
    </lineage>
</organism>
<proteinExistence type="predicted"/>
<reference evidence="2" key="1">
    <citation type="submission" date="2021-03" db="EMBL/GenBank/DDBJ databases">
        <title>Draft genome sequence of rust myrtle Austropuccinia psidii MF-1, a brazilian biotype.</title>
        <authorList>
            <person name="Quecine M.C."/>
            <person name="Pachon D.M.R."/>
            <person name="Bonatelli M.L."/>
            <person name="Correr F.H."/>
            <person name="Franceschini L.M."/>
            <person name="Leite T.F."/>
            <person name="Margarido G.R.A."/>
            <person name="Almeida C.A."/>
            <person name="Ferrarezi J.A."/>
            <person name="Labate C.A."/>
        </authorList>
    </citation>
    <scope>NUCLEOTIDE SEQUENCE</scope>
    <source>
        <strain evidence="2">MF-1</strain>
    </source>
</reference>